<protein>
    <recommendedName>
        <fullName evidence="1">Pherophorin domain-containing protein</fullName>
    </recommendedName>
</protein>
<dbReference type="InterPro" id="IPR024616">
    <property type="entry name" value="Pherophorin"/>
</dbReference>
<organism evidence="2 3">
    <name type="scientific">Volvox africanus</name>
    <dbReference type="NCBI Taxonomy" id="51714"/>
    <lineage>
        <taxon>Eukaryota</taxon>
        <taxon>Viridiplantae</taxon>
        <taxon>Chlorophyta</taxon>
        <taxon>core chlorophytes</taxon>
        <taxon>Chlorophyceae</taxon>
        <taxon>CS clade</taxon>
        <taxon>Chlamydomonadales</taxon>
        <taxon>Volvocaceae</taxon>
        <taxon>Volvox</taxon>
    </lineage>
</organism>
<feature type="non-terminal residue" evidence="2">
    <location>
        <position position="1"/>
    </location>
</feature>
<dbReference type="Proteomes" id="UP001165090">
    <property type="component" value="Unassembled WGS sequence"/>
</dbReference>
<evidence type="ECO:0000313" key="2">
    <source>
        <dbReference type="EMBL" id="GLI64390.1"/>
    </source>
</evidence>
<evidence type="ECO:0000313" key="3">
    <source>
        <dbReference type="Proteomes" id="UP001165090"/>
    </source>
</evidence>
<gene>
    <name evidence="2" type="ORF">VaNZ11_007656</name>
</gene>
<dbReference type="EMBL" id="BSDZ01000019">
    <property type="protein sequence ID" value="GLI64390.1"/>
    <property type="molecule type" value="Genomic_DNA"/>
</dbReference>
<reference evidence="2 3" key="1">
    <citation type="journal article" date="2023" name="IScience">
        <title>Expanded male sex-determining region conserved during the evolution of homothallism in the green alga Volvox.</title>
        <authorList>
            <person name="Yamamoto K."/>
            <person name="Matsuzaki R."/>
            <person name="Mahakham W."/>
            <person name="Heman W."/>
            <person name="Sekimoto H."/>
            <person name="Kawachi M."/>
            <person name="Minakuchi Y."/>
            <person name="Toyoda A."/>
            <person name="Nozaki H."/>
        </authorList>
    </citation>
    <scope>NUCLEOTIDE SEQUENCE [LARGE SCALE GENOMIC DNA]</scope>
    <source>
        <strain evidence="2 3">NIES-4468</strain>
    </source>
</reference>
<name>A0ABQ5S3D1_9CHLO</name>
<evidence type="ECO:0000259" key="1">
    <source>
        <dbReference type="Pfam" id="PF12499"/>
    </source>
</evidence>
<keyword evidence="3" id="KW-1185">Reference proteome</keyword>
<dbReference type="Pfam" id="PF12499">
    <property type="entry name" value="DUF3707"/>
    <property type="match status" value="1"/>
</dbReference>
<sequence>PPPPPPPPPPIPVAPYAAFCDCLSPLVNSNSRWAVSYVGSNITNGDLLFNFKVTLKDATHCQPINYRNGSCCNSTFEGLSLPVLQQYRSAILKAAVILGGKAVGASLYKNEFDYGIRLQLHKPVFVVSLPVGSSLEVTLFLNPAVWSDESKFPCPPSKLDPYGSMCDYWLHGLQTSPGNPEQQLVDVENVPGCCPEGILNFCPADAACVSDLDTSPYTLSFTSRVHTGSRTTFSFQLAHRNLVSACSAMAIDSVLLYVSRNYATTSATATLGSINTAVTTGSLGPLSYLNISMSSYASVQSNVLTVEVDGNLELSDLCVTPSRSSRVCNYVLVGAQRSASGPSQECCPAGEIPATLPSGRRLLSLGDDAYAALEAGGAICAKYDPFSSCFSLAPVEISETFDEGITFAYKLTRTSAEPSCPHEFQVMVSSGAMTSLKGGHGHIWASGVPAGDHFSWLLPAPGPDSSIGSTHIVSFTLRGRNLDRLGRVCTVRGQDSCVFRLLSDSTCFQGEVVTDFLFGGVHRKS</sequence>
<comment type="caution">
    <text evidence="2">The sequence shown here is derived from an EMBL/GenBank/DDBJ whole genome shotgun (WGS) entry which is preliminary data.</text>
</comment>
<proteinExistence type="predicted"/>
<accession>A0ABQ5S3D1</accession>
<feature type="domain" description="Pherophorin" evidence="1">
    <location>
        <begin position="206"/>
        <end position="348"/>
    </location>
</feature>